<dbReference type="RefSeq" id="WP_106350391.1">
    <property type="nucleotide sequence ID" value="NZ_PVUE01000018.1"/>
</dbReference>
<gene>
    <name evidence="2" type="ORF">CLV47_11827</name>
</gene>
<feature type="compositionally biased region" description="Low complexity" evidence="1">
    <location>
        <begin position="1"/>
        <end position="13"/>
    </location>
</feature>
<name>A0A2T0ZTL6_9ACTN</name>
<organism evidence="2 3">
    <name type="scientific">Antricoccus suffuscus</name>
    <dbReference type="NCBI Taxonomy" id="1629062"/>
    <lineage>
        <taxon>Bacteria</taxon>
        <taxon>Bacillati</taxon>
        <taxon>Actinomycetota</taxon>
        <taxon>Actinomycetes</taxon>
        <taxon>Geodermatophilales</taxon>
        <taxon>Antricoccaceae</taxon>
        <taxon>Antricoccus</taxon>
    </lineage>
</organism>
<evidence type="ECO:0000313" key="2">
    <source>
        <dbReference type="EMBL" id="PRZ39663.1"/>
    </source>
</evidence>
<proteinExistence type="predicted"/>
<sequence>MTTPTALPDLATTLRRKRATPTGQVTAETTTSTAQAPVRTPDKESETPSPAKASRPVERREYLRQITYSLPRDLHRRGKDRAAERGETLTAFLLNAINTHHERILDGHETPQEVTGGLFTIPQAARPTVSKVQTSIRITDSQTAAITALCKKTGLDRGEVFAAALRLELR</sequence>
<dbReference type="AlphaFoldDB" id="A0A2T0ZTL6"/>
<dbReference type="EMBL" id="PVUE01000018">
    <property type="protein sequence ID" value="PRZ39663.1"/>
    <property type="molecule type" value="Genomic_DNA"/>
</dbReference>
<keyword evidence="3" id="KW-1185">Reference proteome</keyword>
<dbReference type="OrthoDB" id="9913651at2"/>
<comment type="caution">
    <text evidence="2">The sequence shown here is derived from an EMBL/GenBank/DDBJ whole genome shotgun (WGS) entry which is preliminary data.</text>
</comment>
<evidence type="ECO:0000313" key="3">
    <source>
        <dbReference type="Proteomes" id="UP000237752"/>
    </source>
</evidence>
<feature type="region of interest" description="Disordered" evidence="1">
    <location>
        <begin position="1"/>
        <end position="60"/>
    </location>
</feature>
<dbReference type="GO" id="GO:0006355">
    <property type="term" value="P:regulation of DNA-templated transcription"/>
    <property type="evidence" value="ECO:0007669"/>
    <property type="project" value="InterPro"/>
</dbReference>
<protein>
    <submittedName>
        <fullName evidence="2">Ribbon-helix-helix CopG family protein</fullName>
    </submittedName>
</protein>
<evidence type="ECO:0000256" key="1">
    <source>
        <dbReference type="SAM" id="MobiDB-lite"/>
    </source>
</evidence>
<dbReference type="Proteomes" id="UP000237752">
    <property type="component" value="Unassembled WGS sequence"/>
</dbReference>
<reference evidence="2 3" key="1">
    <citation type="submission" date="2018-03" db="EMBL/GenBank/DDBJ databases">
        <title>Genomic Encyclopedia of Archaeal and Bacterial Type Strains, Phase II (KMG-II): from individual species to whole genera.</title>
        <authorList>
            <person name="Goeker M."/>
        </authorList>
    </citation>
    <scope>NUCLEOTIDE SEQUENCE [LARGE SCALE GENOMIC DNA]</scope>
    <source>
        <strain evidence="2 3">DSM 100065</strain>
    </source>
</reference>
<accession>A0A2T0ZTL6</accession>
<feature type="compositionally biased region" description="Polar residues" evidence="1">
    <location>
        <begin position="21"/>
        <end position="35"/>
    </location>
</feature>